<protein>
    <recommendedName>
        <fullName evidence="3">AB hydrolase-1 domain-containing protein</fullName>
    </recommendedName>
</protein>
<dbReference type="EMBL" id="JACGCI010000020">
    <property type="protein sequence ID" value="KAF6757949.1"/>
    <property type="molecule type" value="Genomic_DNA"/>
</dbReference>
<comment type="caution">
    <text evidence="1">The sequence shown here is derived from an EMBL/GenBank/DDBJ whole genome shotgun (WGS) entry which is preliminary data.</text>
</comment>
<accession>A0A8H6I4U5</accession>
<name>A0A8H6I4U5_9AGAR</name>
<proteinExistence type="predicted"/>
<reference evidence="1 2" key="1">
    <citation type="submission" date="2020-07" db="EMBL/GenBank/DDBJ databases">
        <title>Comparative genomics of pyrophilous fungi reveals a link between fire events and developmental genes.</title>
        <authorList>
            <consortium name="DOE Joint Genome Institute"/>
            <person name="Steindorff A.S."/>
            <person name="Carver A."/>
            <person name="Calhoun S."/>
            <person name="Stillman K."/>
            <person name="Liu H."/>
            <person name="Lipzen A."/>
            <person name="Pangilinan J."/>
            <person name="Labutti K."/>
            <person name="Bruns T.D."/>
            <person name="Grigoriev I.V."/>
        </authorList>
    </citation>
    <scope>NUCLEOTIDE SEQUENCE [LARGE SCALE GENOMIC DNA]</scope>
    <source>
        <strain evidence="1 2">CBS 144469</strain>
    </source>
</reference>
<dbReference type="AlphaFoldDB" id="A0A8H6I4U5"/>
<evidence type="ECO:0000313" key="1">
    <source>
        <dbReference type="EMBL" id="KAF6757949.1"/>
    </source>
</evidence>
<dbReference type="OrthoDB" id="3251587at2759"/>
<evidence type="ECO:0000313" key="2">
    <source>
        <dbReference type="Proteomes" id="UP000521943"/>
    </source>
</evidence>
<sequence>MCMSHCISSLSPIRKMALPVPNINGETHFAYLDSGAPNTPAYKTIFIVHGITFNASTSIPVFTAADNLSKRDPKNLTYASPSIARVLDVSPVQDDNAKYGGDVNLEMFPKMNHFVHWDDPELAIASWKKALA</sequence>
<dbReference type="Proteomes" id="UP000521943">
    <property type="component" value="Unassembled WGS sequence"/>
</dbReference>
<keyword evidence="2" id="KW-1185">Reference proteome</keyword>
<organism evidence="1 2">
    <name type="scientific">Ephemerocybe angulata</name>
    <dbReference type="NCBI Taxonomy" id="980116"/>
    <lineage>
        <taxon>Eukaryota</taxon>
        <taxon>Fungi</taxon>
        <taxon>Dikarya</taxon>
        <taxon>Basidiomycota</taxon>
        <taxon>Agaricomycotina</taxon>
        <taxon>Agaricomycetes</taxon>
        <taxon>Agaricomycetidae</taxon>
        <taxon>Agaricales</taxon>
        <taxon>Agaricineae</taxon>
        <taxon>Psathyrellaceae</taxon>
        <taxon>Ephemerocybe</taxon>
    </lineage>
</organism>
<evidence type="ECO:0008006" key="3">
    <source>
        <dbReference type="Google" id="ProtNLM"/>
    </source>
</evidence>
<gene>
    <name evidence="1" type="ORF">DFP72DRAFT_1109122</name>
</gene>